<protein>
    <submittedName>
        <fullName evidence="1">DUF4235 domain-containing protein</fullName>
    </submittedName>
</protein>
<dbReference type="AlphaFoldDB" id="A0A5B8U373"/>
<accession>A0A5B8U373</accession>
<dbReference type="Proteomes" id="UP000321805">
    <property type="component" value="Chromosome"/>
</dbReference>
<sequence length="98" mass="10583">MKLVYKPIGIVLGILAGLVSKKLFNVVWGIFDEEEPPKPTTQDAEWSKVLAAAAVQGVTFKVTRAAVDRAGAKGWTHLFGVWPGPKKQDPSQAAQAVR</sequence>
<dbReference type="RefSeq" id="WP_146918011.1">
    <property type="nucleotide sequence ID" value="NZ_CP042430.1"/>
</dbReference>
<dbReference type="EMBL" id="CP042430">
    <property type="protein sequence ID" value="QEC47494.1"/>
    <property type="molecule type" value="Genomic_DNA"/>
</dbReference>
<dbReference type="OrthoDB" id="5244650at2"/>
<reference evidence="1 2" key="1">
    <citation type="journal article" date="2018" name="J. Microbiol.">
        <title>Baekduia soli gen. nov., sp. nov., a novel bacterium isolated from the soil of Baekdu Mountain and proposal of a novel family name, Baekduiaceae fam. nov.</title>
        <authorList>
            <person name="An D.S."/>
            <person name="Siddiqi M.Z."/>
            <person name="Kim K.H."/>
            <person name="Yu H.S."/>
            <person name="Im W.T."/>
        </authorList>
    </citation>
    <scope>NUCLEOTIDE SEQUENCE [LARGE SCALE GENOMIC DNA]</scope>
    <source>
        <strain evidence="1 2">BR7-21</strain>
    </source>
</reference>
<dbReference type="Pfam" id="PF14019">
    <property type="entry name" value="DUF4235"/>
    <property type="match status" value="1"/>
</dbReference>
<evidence type="ECO:0000313" key="1">
    <source>
        <dbReference type="EMBL" id="QEC47494.1"/>
    </source>
</evidence>
<keyword evidence="2" id="KW-1185">Reference proteome</keyword>
<name>A0A5B8U373_9ACTN</name>
<proteinExistence type="predicted"/>
<organism evidence="1 2">
    <name type="scientific">Baekduia soli</name>
    <dbReference type="NCBI Taxonomy" id="496014"/>
    <lineage>
        <taxon>Bacteria</taxon>
        <taxon>Bacillati</taxon>
        <taxon>Actinomycetota</taxon>
        <taxon>Thermoleophilia</taxon>
        <taxon>Solirubrobacterales</taxon>
        <taxon>Baekduiaceae</taxon>
        <taxon>Baekduia</taxon>
    </lineage>
</organism>
<gene>
    <name evidence="1" type="ORF">FSW04_07830</name>
</gene>
<evidence type="ECO:0000313" key="2">
    <source>
        <dbReference type="Proteomes" id="UP000321805"/>
    </source>
</evidence>
<dbReference type="KEGG" id="bsol:FSW04_07830"/>
<dbReference type="InterPro" id="IPR025329">
    <property type="entry name" value="DUF4235"/>
</dbReference>